<gene>
    <name evidence="3" type="ORF">CANVERA_P0334</name>
</gene>
<reference evidence="3" key="1">
    <citation type="submission" date="2022-12" db="EMBL/GenBank/DDBJ databases">
        <authorList>
            <person name="Brejova B."/>
        </authorList>
    </citation>
    <scope>NUCLEOTIDE SEQUENCE</scope>
</reference>
<dbReference type="InterPro" id="IPR036047">
    <property type="entry name" value="F-box-like_dom_sf"/>
</dbReference>
<dbReference type="Gene3D" id="1.20.1280.50">
    <property type="match status" value="1"/>
</dbReference>
<organism evidence="3 4">
    <name type="scientific">Candida verbasci</name>
    <dbReference type="NCBI Taxonomy" id="1227364"/>
    <lineage>
        <taxon>Eukaryota</taxon>
        <taxon>Fungi</taxon>
        <taxon>Dikarya</taxon>
        <taxon>Ascomycota</taxon>
        <taxon>Saccharomycotina</taxon>
        <taxon>Pichiomycetes</taxon>
        <taxon>Debaryomycetaceae</taxon>
        <taxon>Candida/Lodderomyces clade</taxon>
        <taxon>Candida</taxon>
    </lineage>
</organism>
<dbReference type="InterPro" id="IPR003347">
    <property type="entry name" value="JmjC_dom"/>
</dbReference>
<comment type="caution">
    <text evidence="3">The sequence shown here is derived from an EMBL/GenBank/DDBJ whole genome shotgun (WGS) entry which is preliminary data.</text>
</comment>
<evidence type="ECO:0008006" key="5">
    <source>
        <dbReference type="Google" id="ProtNLM"/>
    </source>
</evidence>
<feature type="domain" description="F-box" evidence="1">
    <location>
        <begin position="57"/>
        <end position="103"/>
    </location>
</feature>
<dbReference type="SUPFAM" id="SSF51197">
    <property type="entry name" value="Clavaminate synthase-like"/>
    <property type="match status" value="1"/>
</dbReference>
<protein>
    <recommendedName>
        <fullName evidence="5">JmjC domain-containing protein</fullName>
    </recommendedName>
</protein>
<feature type="domain" description="JmjC" evidence="2">
    <location>
        <begin position="261"/>
        <end position="421"/>
    </location>
</feature>
<evidence type="ECO:0000259" key="1">
    <source>
        <dbReference type="PROSITE" id="PS50181"/>
    </source>
</evidence>
<dbReference type="Gene3D" id="2.60.120.650">
    <property type="entry name" value="Cupin"/>
    <property type="match status" value="1"/>
</dbReference>
<sequence length="543" mass="63126">MIKDTIKRQRISRIYPNNPRNISIHEINSKQHPLNVKPSGNSFITTPDQLEQKKQLLGDFFIFQDELIMLILSYLDIKSLLNLSHTSRILYAFIYDEELWKNKYIELGIEKPWHGSWRNTVLGISQDASLQIPNNLLCSDLLYRPFQNSQIDYHKIFKNLINEEEMYHKHSINGELGDLPPGRIDRIQNMTMEEFNSHYHNLPFILTTGEWPSWTFEELFTRFPNVQFRQEAVSWDLTKYSQYLKQNKDENPLYLFDCNSEAMKLLKKEYSPPSIFTEDYFKVLGICRPFFSWLIMGSQRSGSTFHKDPNSTSAWNAAIQGKKLWIMLPSNITPPGVSTDYEESEVTSPIGIAEWVISGFYNDSTRIPECKIGITFPGETMYVPSGWWHSVINLDDSIALTQNFVPKVKLPNVLNFLKNKPKQISGFKLKNVKECLDEVVKESNNEILKAYVEKFNGLTIDVNEDCGEIKNLPELPVFELFKQLMINNGYEDELNDAIEIMNRIEGRNYANENGKSKKWEKLTEVESTSAFSFNFDEESSDEE</sequence>
<dbReference type="PANTHER" id="PTHR12480">
    <property type="entry name" value="ARGININE DEMETHYLASE AND LYSYL-HYDROXYLASE JMJD"/>
    <property type="match status" value="1"/>
</dbReference>
<evidence type="ECO:0000313" key="3">
    <source>
        <dbReference type="EMBL" id="CAI5755818.1"/>
    </source>
</evidence>
<dbReference type="InterPro" id="IPR050910">
    <property type="entry name" value="JMJD6_ArgDemeth/LysHydrox"/>
</dbReference>
<proteinExistence type="predicted"/>
<name>A0A9W4TT13_9ASCO</name>
<dbReference type="AlphaFoldDB" id="A0A9W4TT13"/>
<dbReference type="EMBL" id="CANTUO010000001">
    <property type="protein sequence ID" value="CAI5755818.1"/>
    <property type="molecule type" value="Genomic_DNA"/>
</dbReference>
<dbReference type="Pfam" id="PF12937">
    <property type="entry name" value="F-box-like"/>
    <property type="match status" value="1"/>
</dbReference>
<accession>A0A9W4TT13</accession>
<dbReference type="PROSITE" id="PS51184">
    <property type="entry name" value="JMJC"/>
    <property type="match status" value="1"/>
</dbReference>
<dbReference type="OrthoDB" id="424465at2759"/>
<dbReference type="SMART" id="SM00558">
    <property type="entry name" value="JmjC"/>
    <property type="match status" value="1"/>
</dbReference>
<dbReference type="SUPFAM" id="SSF81383">
    <property type="entry name" value="F-box domain"/>
    <property type="match status" value="1"/>
</dbReference>
<dbReference type="GO" id="GO:0005634">
    <property type="term" value="C:nucleus"/>
    <property type="evidence" value="ECO:0007669"/>
    <property type="project" value="TreeGrafter"/>
</dbReference>
<keyword evidence="4" id="KW-1185">Reference proteome</keyword>
<dbReference type="PROSITE" id="PS50181">
    <property type="entry name" value="FBOX"/>
    <property type="match status" value="1"/>
</dbReference>
<dbReference type="PANTHER" id="PTHR12480:SF21">
    <property type="entry name" value="JMJC DOMAIN-CONTAINING PROTEIN 8"/>
    <property type="match status" value="1"/>
</dbReference>
<dbReference type="Pfam" id="PF02373">
    <property type="entry name" value="JmjC"/>
    <property type="match status" value="1"/>
</dbReference>
<evidence type="ECO:0000259" key="2">
    <source>
        <dbReference type="PROSITE" id="PS51184"/>
    </source>
</evidence>
<dbReference type="InterPro" id="IPR001810">
    <property type="entry name" value="F-box_dom"/>
</dbReference>
<evidence type="ECO:0000313" key="4">
    <source>
        <dbReference type="Proteomes" id="UP001152885"/>
    </source>
</evidence>
<dbReference type="SMART" id="SM00256">
    <property type="entry name" value="FBOX"/>
    <property type="match status" value="1"/>
</dbReference>
<dbReference type="Proteomes" id="UP001152885">
    <property type="component" value="Unassembled WGS sequence"/>
</dbReference>
<dbReference type="GO" id="GO:0000987">
    <property type="term" value="F:cis-regulatory region sequence-specific DNA binding"/>
    <property type="evidence" value="ECO:0007669"/>
    <property type="project" value="TreeGrafter"/>
</dbReference>